<sequence length="330" mass="35017">MRITRRSFVGLLASATLACGYTSGAQASDWPSAHKPVYIIVPAPGGGGTADTISRLIADQLGKKLHGNFVIDSHGGANGSIGAGLAASAPPDGSKLLFSWAGTLAVNPSLYKKLPYDPQKSFDPIGLVADVPNILVVNNELPIHNLADFIKYAKANPGKVNFGSTGNGSSMHLAGELFMRETGTKMVHVPYNSPSQGTTDLISGQIQCMFQLIPGIIGQIQGHKVRPIGVMSTQRSPSLPEVPTMAEQGYPDLLSSTWFALLAPKGTPKDIIERTNKALNEILKDPEVKKKLAAMGASTLGGTPEDLSKHMAAELQKWHKVVTEAHIQIQ</sequence>
<evidence type="ECO:0000256" key="2">
    <source>
        <dbReference type="SAM" id="SignalP"/>
    </source>
</evidence>
<feature type="chain" id="PRO_5046949540" evidence="2">
    <location>
        <begin position="28"/>
        <end position="330"/>
    </location>
</feature>
<dbReference type="InterPro" id="IPR006311">
    <property type="entry name" value="TAT_signal"/>
</dbReference>
<dbReference type="PROSITE" id="PS51257">
    <property type="entry name" value="PROKAR_LIPOPROTEIN"/>
    <property type="match status" value="1"/>
</dbReference>
<dbReference type="PANTHER" id="PTHR42928:SF5">
    <property type="entry name" value="BLR1237 PROTEIN"/>
    <property type="match status" value="1"/>
</dbReference>
<dbReference type="PIRSF" id="PIRSF017082">
    <property type="entry name" value="YflP"/>
    <property type="match status" value="1"/>
</dbReference>
<dbReference type="PROSITE" id="PS51318">
    <property type="entry name" value="TAT"/>
    <property type="match status" value="1"/>
</dbReference>
<dbReference type="EMBL" id="JBHSBV010000006">
    <property type="protein sequence ID" value="MFC4202745.1"/>
    <property type="molecule type" value="Genomic_DNA"/>
</dbReference>
<keyword evidence="4" id="KW-1185">Reference proteome</keyword>
<dbReference type="Pfam" id="PF03401">
    <property type="entry name" value="TctC"/>
    <property type="match status" value="1"/>
</dbReference>
<reference evidence="4" key="1">
    <citation type="journal article" date="2019" name="Int. J. Syst. Evol. Microbiol.">
        <title>The Global Catalogue of Microorganisms (GCM) 10K type strain sequencing project: providing services to taxonomists for standard genome sequencing and annotation.</title>
        <authorList>
            <consortium name="The Broad Institute Genomics Platform"/>
            <consortium name="The Broad Institute Genome Sequencing Center for Infectious Disease"/>
            <person name="Wu L."/>
            <person name="Ma J."/>
        </authorList>
    </citation>
    <scope>NUCLEOTIDE SEQUENCE [LARGE SCALE GENOMIC DNA]</scope>
    <source>
        <strain evidence="4">LMG 24813</strain>
    </source>
</reference>
<dbReference type="CDD" id="cd07012">
    <property type="entry name" value="PBP2_Bug_TTT"/>
    <property type="match status" value="1"/>
</dbReference>
<comment type="similarity">
    <text evidence="1">Belongs to the UPF0065 (bug) family.</text>
</comment>
<feature type="signal peptide" evidence="2">
    <location>
        <begin position="1"/>
        <end position="27"/>
    </location>
</feature>
<accession>A0ABV8P0P4</accession>
<gene>
    <name evidence="3" type="ORF">ACFOY1_17470</name>
</gene>
<comment type="caution">
    <text evidence="3">The sequence shown here is derived from an EMBL/GenBank/DDBJ whole genome shotgun (WGS) entry which is preliminary data.</text>
</comment>
<dbReference type="PANTHER" id="PTHR42928">
    <property type="entry name" value="TRICARBOXYLATE-BINDING PROTEIN"/>
    <property type="match status" value="1"/>
</dbReference>
<proteinExistence type="inferred from homology"/>
<dbReference type="RefSeq" id="WP_217966228.1">
    <property type="nucleotide sequence ID" value="NZ_JAHTBN010000011.1"/>
</dbReference>
<keyword evidence="2" id="KW-0732">Signal</keyword>
<evidence type="ECO:0000313" key="4">
    <source>
        <dbReference type="Proteomes" id="UP001595848"/>
    </source>
</evidence>
<name>A0ABV8P0P4_9BURK</name>
<dbReference type="InterPro" id="IPR005064">
    <property type="entry name" value="BUG"/>
</dbReference>
<protein>
    <submittedName>
        <fullName evidence="3">Bug family tripartite tricarboxylate transporter substrate binding protein</fullName>
    </submittedName>
</protein>
<organism evidence="3 4">
    <name type="scientific">Candidimonas humi</name>
    <dbReference type="NCBI Taxonomy" id="683355"/>
    <lineage>
        <taxon>Bacteria</taxon>
        <taxon>Pseudomonadati</taxon>
        <taxon>Pseudomonadota</taxon>
        <taxon>Betaproteobacteria</taxon>
        <taxon>Burkholderiales</taxon>
        <taxon>Alcaligenaceae</taxon>
        <taxon>Candidimonas</taxon>
    </lineage>
</organism>
<dbReference type="Proteomes" id="UP001595848">
    <property type="component" value="Unassembled WGS sequence"/>
</dbReference>
<evidence type="ECO:0000256" key="1">
    <source>
        <dbReference type="ARBA" id="ARBA00006987"/>
    </source>
</evidence>
<evidence type="ECO:0000313" key="3">
    <source>
        <dbReference type="EMBL" id="MFC4202745.1"/>
    </source>
</evidence>